<comment type="caution">
    <text evidence="1">The sequence shown here is derived from an EMBL/GenBank/DDBJ whole genome shotgun (WGS) entry which is preliminary data.</text>
</comment>
<proteinExistence type="predicted"/>
<protein>
    <submittedName>
        <fullName evidence="1">Uncharacterized protein</fullName>
    </submittedName>
</protein>
<accession>A0A523UV21</accession>
<dbReference type="Proteomes" id="UP000315525">
    <property type="component" value="Unassembled WGS sequence"/>
</dbReference>
<gene>
    <name evidence="1" type="ORF">E3J62_04400</name>
</gene>
<reference evidence="1 2" key="1">
    <citation type="submission" date="2019-03" db="EMBL/GenBank/DDBJ databases">
        <title>Metabolic potential of uncultured bacteria and archaea associated with petroleum seepage in deep-sea sediments.</title>
        <authorList>
            <person name="Dong X."/>
            <person name="Hubert C."/>
        </authorList>
    </citation>
    <scope>NUCLEOTIDE SEQUENCE [LARGE SCALE GENOMIC DNA]</scope>
    <source>
        <strain evidence="1">E44_bin18</strain>
    </source>
</reference>
<evidence type="ECO:0000313" key="1">
    <source>
        <dbReference type="EMBL" id="TET46403.1"/>
    </source>
</evidence>
<dbReference type="EMBL" id="SOJN01000054">
    <property type="protein sequence ID" value="TET46403.1"/>
    <property type="molecule type" value="Genomic_DNA"/>
</dbReference>
<name>A0A523UV21_UNCT6</name>
<organism evidence="1 2">
    <name type="scientific">candidate division TA06 bacterium</name>
    <dbReference type="NCBI Taxonomy" id="2250710"/>
    <lineage>
        <taxon>Bacteria</taxon>
        <taxon>Bacteria division TA06</taxon>
    </lineage>
</organism>
<dbReference type="AlphaFoldDB" id="A0A523UV21"/>
<evidence type="ECO:0000313" key="2">
    <source>
        <dbReference type="Proteomes" id="UP000315525"/>
    </source>
</evidence>
<sequence length="262" mass="30032">MNDNRIPCLFLDTTAQIRRRIGTRKEKANITKHLASTKSLVSSTFVKMEYKRRMIRDLVYMLTVLNESDSPAAFCRRIENLPKAQSPKIRIMFAYLASYYEEEETQELSMDLIAESLKFQIPRLWLLFDRDLSEVLDGTGCAQARTGPIRHGESFKSPVQHNICKKRLCTIGDFLDTHRKRFEKIYEAVKETGDEKFRAALEKAFGDFSSLHDHSVCWQLGDIIIALEIPIGCSAFTSNLCHFDPICKALGLKVQSLQWADS</sequence>